<feature type="region of interest" description="Disordered" evidence="7">
    <location>
        <begin position="124"/>
        <end position="232"/>
    </location>
</feature>
<dbReference type="InParanoid" id="K0KRN8"/>
<evidence type="ECO:0000256" key="1">
    <source>
        <dbReference type="ARBA" id="ARBA00004123"/>
    </source>
</evidence>
<evidence type="ECO:0000259" key="8">
    <source>
        <dbReference type="PROSITE" id="PS50157"/>
    </source>
</evidence>
<proteinExistence type="predicted"/>
<reference evidence="9 10" key="1">
    <citation type="journal article" date="2012" name="Eukaryot. Cell">
        <title>Draft genome sequence of Wickerhamomyces ciferrii NRRL Y-1031 F-60-10.</title>
        <authorList>
            <person name="Schneider J."/>
            <person name="Andrea H."/>
            <person name="Blom J."/>
            <person name="Jaenicke S."/>
            <person name="Ruckert C."/>
            <person name="Schorsch C."/>
            <person name="Szczepanowski R."/>
            <person name="Farwick M."/>
            <person name="Goesmann A."/>
            <person name="Puhler A."/>
            <person name="Schaffer S."/>
            <person name="Tauch A."/>
            <person name="Kohler T."/>
            <person name="Brinkrolf K."/>
        </authorList>
    </citation>
    <scope>NUCLEOTIDE SEQUENCE [LARGE SCALE GENOMIC DNA]</scope>
    <source>
        <strain evidence="10">ATCC 14091 / BCRC 22168 / CBS 111 / JCM 3599 / NBRC 0793 / NRRL Y-1031 F-60-10</strain>
    </source>
</reference>
<dbReference type="Proteomes" id="UP000009328">
    <property type="component" value="Unassembled WGS sequence"/>
</dbReference>
<dbReference type="EMBL" id="CAIF01000098">
    <property type="protein sequence ID" value="CCH43984.1"/>
    <property type="molecule type" value="Genomic_DNA"/>
</dbReference>
<dbReference type="STRING" id="1206466.K0KRN8"/>
<keyword evidence="10" id="KW-1185">Reference proteome</keyword>
<dbReference type="InterPro" id="IPR036236">
    <property type="entry name" value="Znf_C2H2_sf"/>
</dbReference>
<evidence type="ECO:0000256" key="4">
    <source>
        <dbReference type="ARBA" id="ARBA00022833"/>
    </source>
</evidence>
<feature type="compositionally biased region" description="Low complexity" evidence="7">
    <location>
        <begin position="397"/>
        <end position="435"/>
    </location>
</feature>
<evidence type="ECO:0000256" key="7">
    <source>
        <dbReference type="SAM" id="MobiDB-lite"/>
    </source>
</evidence>
<dbReference type="InterPro" id="IPR013087">
    <property type="entry name" value="Znf_C2H2_type"/>
</dbReference>
<dbReference type="PANTHER" id="PTHR24396:SF19">
    <property type="entry name" value="FI01119P"/>
    <property type="match status" value="1"/>
</dbReference>
<dbReference type="InterPro" id="IPR051643">
    <property type="entry name" value="Transcr_Reg_ZincFinger"/>
</dbReference>
<dbReference type="AlphaFoldDB" id="K0KRN8"/>
<feature type="compositionally biased region" description="Low complexity" evidence="7">
    <location>
        <begin position="213"/>
        <end position="231"/>
    </location>
</feature>
<dbReference type="GO" id="GO:0008270">
    <property type="term" value="F:zinc ion binding"/>
    <property type="evidence" value="ECO:0007669"/>
    <property type="project" value="UniProtKB-KW"/>
</dbReference>
<dbReference type="PROSITE" id="PS50157">
    <property type="entry name" value="ZINC_FINGER_C2H2_2"/>
    <property type="match status" value="1"/>
</dbReference>
<evidence type="ECO:0000313" key="10">
    <source>
        <dbReference type="Proteomes" id="UP000009328"/>
    </source>
</evidence>
<feature type="compositionally biased region" description="Polar residues" evidence="7">
    <location>
        <begin position="140"/>
        <end position="152"/>
    </location>
</feature>
<feature type="compositionally biased region" description="Basic and acidic residues" evidence="7">
    <location>
        <begin position="168"/>
        <end position="178"/>
    </location>
</feature>
<name>K0KRN8_WICCF</name>
<dbReference type="SUPFAM" id="SSF57667">
    <property type="entry name" value="beta-beta-alpha zinc fingers"/>
    <property type="match status" value="1"/>
</dbReference>
<evidence type="ECO:0000256" key="3">
    <source>
        <dbReference type="ARBA" id="ARBA00022771"/>
    </source>
</evidence>
<dbReference type="eggNOG" id="ENOG502S1NP">
    <property type="taxonomic scope" value="Eukaryota"/>
</dbReference>
<dbReference type="GO" id="GO:0005634">
    <property type="term" value="C:nucleus"/>
    <property type="evidence" value="ECO:0007669"/>
    <property type="project" value="UniProtKB-SubCell"/>
</dbReference>
<organism evidence="9 10">
    <name type="scientific">Wickerhamomyces ciferrii (strain ATCC 14091 / BCRC 22168 / CBS 111 / JCM 3599 / NBRC 0793 / NRRL Y-1031 F-60-10)</name>
    <name type="common">Yeast</name>
    <name type="synonym">Pichia ciferrii</name>
    <dbReference type="NCBI Taxonomy" id="1206466"/>
    <lineage>
        <taxon>Eukaryota</taxon>
        <taxon>Fungi</taxon>
        <taxon>Dikarya</taxon>
        <taxon>Ascomycota</taxon>
        <taxon>Saccharomycotina</taxon>
        <taxon>Saccharomycetes</taxon>
        <taxon>Phaffomycetales</taxon>
        <taxon>Wickerhamomycetaceae</taxon>
        <taxon>Wickerhamomyces</taxon>
    </lineage>
</organism>
<evidence type="ECO:0000313" key="9">
    <source>
        <dbReference type="EMBL" id="CCH43984.1"/>
    </source>
</evidence>
<feature type="compositionally biased region" description="Polar residues" evidence="7">
    <location>
        <begin position="366"/>
        <end position="376"/>
    </location>
</feature>
<evidence type="ECO:0000256" key="6">
    <source>
        <dbReference type="PROSITE-ProRule" id="PRU00042"/>
    </source>
</evidence>
<feature type="region of interest" description="Disordered" evidence="7">
    <location>
        <begin position="39"/>
        <end position="62"/>
    </location>
</feature>
<sequence length="475" mass="54120">MSATTESHISLFGYINSLYHYVCNLKILNGVLPSKNITRKQDSTKQSNKSLKSNKESKNDDTIDLFPKSLQYNELNSTQIKPCSMEVNKLNKIINSDGSISWEINHDANNNNDHNLTSPFLTSTGSTISSHDELSPKFLGQTNTPSPFNINNQHKHNEIDSRSNSNIEQEHDHDHDHEEDNDSNSNHSLDLIPDLPHPDFFDIKSNSSQEIDTPQSTTTSPQSTTTTSSTTNNNGKKVYVCEYCNSEFRIKGYLTRHIKKHAINKAYECPFFNPKSENKCHPNGGFSRRDTYKTHLKARHFKYPQGTRSQDRSNTPGKCGMCFKPYKSNEDWVENHIENGECESLPKGYEGRVKNSRRRNYEFPNVNESQQGSIKEQQQHKDSSSVEDFNEDESPRSRNLSNSNSIPPISTTNTSPILSNTTTTNTNTNNTNPLTQPTALDLGFGKANYQHPVWVNEYDNNDEFSLDTEQVFYRW</sequence>
<comment type="subcellular location">
    <subcellularLocation>
        <location evidence="1">Nucleus</location>
    </subcellularLocation>
</comment>
<dbReference type="Gene3D" id="3.30.160.60">
    <property type="entry name" value="Classic Zinc Finger"/>
    <property type="match status" value="1"/>
</dbReference>
<feature type="domain" description="C2H2-type" evidence="8">
    <location>
        <begin position="239"/>
        <end position="266"/>
    </location>
</feature>
<keyword evidence="4" id="KW-0862">Zinc</keyword>
<dbReference type="PROSITE" id="PS00028">
    <property type="entry name" value="ZINC_FINGER_C2H2_1"/>
    <property type="match status" value="1"/>
</dbReference>
<keyword evidence="2" id="KW-0479">Metal-binding</keyword>
<keyword evidence="3 6" id="KW-0863">Zinc-finger</keyword>
<evidence type="ECO:0000256" key="5">
    <source>
        <dbReference type="ARBA" id="ARBA00023242"/>
    </source>
</evidence>
<dbReference type="HOGENOM" id="CLU_575159_0_0_1"/>
<keyword evidence="5" id="KW-0539">Nucleus</keyword>
<feature type="region of interest" description="Disordered" evidence="7">
    <location>
        <begin position="361"/>
        <end position="437"/>
    </location>
</feature>
<accession>K0KRN8</accession>
<dbReference type="SMART" id="SM00355">
    <property type="entry name" value="ZnF_C2H2"/>
    <property type="match status" value="2"/>
</dbReference>
<dbReference type="GO" id="GO:0000978">
    <property type="term" value="F:RNA polymerase II cis-regulatory region sequence-specific DNA binding"/>
    <property type="evidence" value="ECO:0007669"/>
    <property type="project" value="TreeGrafter"/>
</dbReference>
<dbReference type="GO" id="GO:0000981">
    <property type="term" value="F:DNA-binding transcription factor activity, RNA polymerase II-specific"/>
    <property type="evidence" value="ECO:0007669"/>
    <property type="project" value="TreeGrafter"/>
</dbReference>
<protein>
    <submittedName>
        <fullName evidence="9">Zinc finger protein</fullName>
    </submittedName>
</protein>
<comment type="caution">
    <text evidence="9">The sequence shown here is derived from an EMBL/GenBank/DDBJ whole genome shotgun (WGS) entry which is preliminary data.</text>
</comment>
<evidence type="ECO:0000256" key="2">
    <source>
        <dbReference type="ARBA" id="ARBA00022723"/>
    </source>
</evidence>
<gene>
    <name evidence="9" type="ORF">BN7_3538</name>
</gene>
<dbReference type="PANTHER" id="PTHR24396">
    <property type="entry name" value="ZINC FINGER PROTEIN"/>
    <property type="match status" value="1"/>
</dbReference>